<keyword evidence="3 7" id="KW-0312">Gluconeogenesis</keyword>
<reference evidence="9 10" key="1">
    <citation type="submission" date="2019-03" db="EMBL/GenBank/DDBJ databases">
        <authorList>
            <person name="Nijsse B."/>
        </authorList>
    </citation>
    <scope>NUCLEOTIDE SEQUENCE [LARGE SCALE GENOMIC DNA]</scope>
    <source>
        <strain evidence="9">Desulfoluna butyratoxydans MSL71</strain>
    </source>
</reference>
<accession>A0A4U8YRC8</accession>
<dbReference type="GO" id="GO:0006096">
    <property type="term" value="P:glycolytic process"/>
    <property type="evidence" value="ECO:0007669"/>
    <property type="project" value="UniProtKB-UniRule"/>
</dbReference>
<organism evidence="9 10">
    <name type="scientific">Desulfoluna butyratoxydans</name>
    <dbReference type="NCBI Taxonomy" id="231438"/>
    <lineage>
        <taxon>Bacteria</taxon>
        <taxon>Pseudomonadati</taxon>
        <taxon>Thermodesulfobacteriota</taxon>
        <taxon>Desulfobacteria</taxon>
        <taxon>Desulfobacterales</taxon>
        <taxon>Desulfolunaceae</taxon>
        <taxon>Desulfoluna</taxon>
    </lineage>
</organism>
<dbReference type="UniPathway" id="UPA00138"/>
<dbReference type="CDD" id="cd00311">
    <property type="entry name" value="TIM"/>
    <property type="match status" value="1"/>
</dbReference>
<dbReference type="Proteomes" id="UP000507962">
    <property type="component" value="Unassembled WGS sequence"/>
</dbReference>
<protein>
    <recommendedName>
        <fullName evidence="7 8">Triosephosphate isomerase</fullName>
        <shortName evidence="7">TIM</shortName>
        <shortName evidence="7">TPI</shortName>
        <ecNumber evidence="7 8">5.3.1.1</ecNumber>
    </recommendedName>
    <alternativeName>
        <fullName evidence="7">Triose-phosphate isomerase</fullName>
    </alternativeName>
</protein>
<dbReference type="GO" id="GO:0006094">
    <property type="term" value="P:gluconeogenesis"/>
    <property type="evidence" value="ECO:0007669"/>
    <property type="project" value="UniProtKB-UniRule"/>
</dbReference>
<evidence type="ECO:0000256" key="3">
    <source>
        <dbReference type="ARBA" id="ARBA00022432"/>
    </source>
</evidence>
<evidence type="ECO:0000256" key="1">
    <source>
        <dbReference type="ARBA" id="ARBA00004680"/>
    </source>
</evidence>
<evidence type="ECO:0000256" key="5">
    <source>
        <dbReference type="ARBA" id="ARBA00023152"/>
    </source>
</evidence>
<comment type="subunit">
    <text evidence="7 8">Homodimer.</text>
</comment>
<feature type="binding site" evidence="7">
    <location>
        <begin position="233"/>
        <end position="234"/>
    </location>
    <ligand>
        <name>substrate</name>
    </ligand>
</feature>
<dbReference type="AlphaFoldDB" id="A0A4U8YRC8"/>
<comment type="pathway">
    <text evidence="1 7 8">Carbohydrate degradation; glycolysis; D-glyceraldehyde 3-phosphate from glycerone phosphate: step 1/1.</text>
</comment>
<dbReference type="FunFam" id="3.20.20.70:FF:000016">
    <property type="entry name" value="Triosephosphate isomerase"/>
    <property type="match status" value="1"/>
</dbReference>
<feature type="active site" description="Proton acceptor" evidence="7">
    <location>
        <position position="166"/>
    </location>
</feature>
<comment type="subcellular location">
    <subcellularLocation>
        <location evidence="7 8">Cytoplasm</location>
    </subcellularLocation>
</comment>
<sequence length="248" mass="25924">MRTPLIAGNWKMNKTLDEAMAFARYLGENPVREGVDTLLCAPAPLLYPLADALTGTGVAVGAQNMHYEAQGAFTGEISAAMINDTGASYVILGHSERRQLFAETDASVNKKTICALKAGITPILCCGESLEEREEGRTADVIKAQVVNGLLGIAEADVTGVVIAYEPIWAIGTGKTASSADANEVCAAIRAIIADLYSQEAADALRILYGGSVNADTIDGLMAETDIDGALVGGASLDPASFHRLTTF</sequence>
<dbReference type="SUPFAM" id="SSF51351">
    <property type="entry name" value="Triosephosphate isomerase (TIM)"/>
    <property type="match status" value="1"/>
</dbReference>
<dbReference type="InterPro" id="IPR013785">
    <property type="entry name" value="Aldolase_TIM"/>
</dbReference>
<keyword evidence="5 7" id="KW-0324">Glycolysis</keyword>
<dbReference type="PANTHER" id="PTHR21139:SF42">
    <property type="entry name" value="TRIOSEPHOSPHATE ISOMERASE"/>
    <property type="match status" value="1"/>
</dbReference>
<dbReference type="GO" id="GO:0004807">
    <property type="term" value="F:triose-phosphate isomerase activity"/>
    <property type="evidence" value="ECO:0007669"/>
    <property type="project" value="UniProtKB-UniRule"/>
</dbReference>
<dbReference type="Gene3D" id="3.20.20.70">
    <property type="entry name" value="Aldolase class I"/>
    <property type="match status" value="1"/>
</dbReference>
<evidence type="ECO:0000313" key="10">
    <source>
        <dbReference type="Proteomes" id="UP000507962"/>
    </source>
</evidence>
<dbReference type="Pfam" id="PF00121">
    <property type="entry name" value="TIM"/>
    <property type="match status" value="1"/>
</dbReference>
<comment type="function">
    <text evidence="7">Involved in the gluconeogenesis. Catalyzes stereospecifically the conversion of dihydroxyacetone phosphate (DHAP) to D-glyceraldehyde-3-phosphate (G3P).</text>
</comment>
<name>A0A4U8YRC8_9BACT</name>
<dbReference type="InterPro" id="IPR020861">
    <property type="entry name" value="Triosephosphate_isomerase_AS"/>
</dbReference>
<dbReference type="GO" id="GO:0019563">
    <property type="term" value="P:glycerol catabolic process"/>
    <property type="evidence" value="ECO:0007669"/>
    <property type="project" value="TreeGrafter"/>
</dbReference>
<dbReference type="InterPro" id="IPR000652">
    <property type="entry name" value="Triosephosphate_isomerase"/>
</dbReference>
<feature type="active site" description="Electrophile" evidence="7">
    <location>
        <position position="94"/>
    </location>
</feature>
<evidence type="ECO:0000256" key="7">
    <source>
        <dbReference type="HAMAP-Rule" id="MF_00147"/>
    </source>
</evidence>
<comment type="catalytic activity">
    <reaction evidence="7 8">
        <text>D-glyceraldehyde 3-phosphate = dihydroxyacetone phosphate</text>
        <dbReference type="Rhea" id="RHEA:18585"/>
        <dbReference type="ChEBI" id="CHEBI:57642"/>
        <dbReference type="ChEBI" id="CHEBI:59776"/>
        <dbReference type="EC" id="5.3.1.1"/>
    </reaction>
</comment>
<proteinExistence type="inferred from homology"/>
<dbReference type="EMBL" id="CAADHO010000009">
    <property type="protein sequence ID" value="VFQ46420.1"/>
    <property type="molecule type" value="Genomic_DNA"/>
</dbReference>
<dbReference type="HAMAP" id="MF_00147_B">
    <property type="entry name" value="TIM_B"/>
    <property type="match status" value="1"/>
</dbReference>
<evidence type="ECO:0000313" key="9">
    <source>
        <dbReference type="EMBL" id="VFQ46420.1"/>
    </source>
</evidence>
<dbReference type="PROSITE" id="PS51440">
    <property type="entry name" value="TIM_2"/>
    <property type="match status" value="1"/>
</dbReference>
<dbReference type="RefSeq" id="WP_180144100.1">
    <property type="nucleotide sequence ID" value="NZ_CAADHO010000009.1"/>
</dbReference>
<comment type="pathway">
    <text evidence="7 8">Carbohydrate biosynthesis; gluconeogenesis.</text>
</comment>
<feature type="binding site" evidence="7">
    <location>
        <position position="212"/>
    </location>
    <ligand>
        <name>substrate</name>
    </ligand>
</feature>
<dbReference type="PANTHER" id="PTHR21139">
    <property type="entry name" value="TRIOSEPHOSPHATE ISOMERASE"/>
    <property type="match status" value="1"/>
</dbReference>
<dbReference type="PROSITE" id="PS00171">
    <property type="entry name" value="TIM_1"/>
    <property type="match status" value="1"/>
</dbReference>
<gene>
    <name evidence="7" type="primary">tpiA</name>
    <name evidence="9" type="ORF">MSL71_40840</name>
</gene>
<dbReference type="InterPro" id="IPR035990">
    <property type="entry name" value="TIM_sf"/>
</dbReference>
<evidence type="ECO:0000256" key="8">
    <source>
        <dbReference type="RuleBase" id="RU363013"/>
    </source>
</evidence>
<evidence type="ECO:0000256" key="4">
    <source>
        <dbReference type="ARBA" id="ARBA00022490"/>
    </source>
</evidence>
<dbReference type="GO" id="GO:0046166">
    <property type="term" value="P:glyceraldehyde-3-phosphate biosynthetic process"/>
    <property type="evidence" value="ECO:0007669"/>
    <property type="project" value="TreeGrafter"/>
</dbReference>
<evidence type="ECO:0000256" key="6">
    <source>
        <dbReference type="ARBA" id="ARBA00023235"/>
    </source>
</evidence>
<dbReference type="GO" id="GO:0005829">
    <property type="term" value="C:cytosol"/>
    <property type="evidence" value="ECO:0007669"/>
    <property type="project" value="TreeGrafter"/>
</dbReference>
<keyword evidence="6 7" id="KW-0413">Isomerase</keyword>
<evidence type="ECO:0000256" key="2">
    <source>
        <dbReference type="ARBA" id="ARBA00007422"/>
    </source>
</evidence>
<dbReference type="NCBIfam" id="TIGR00419">
    <property type="entry name" value="tim"/>
    <property type="match status" value="1"/>
</dbReference>
<dbReference type="UniPathway" id="UPA00109">
    <property type="reaction ID" value="UER00189"/>
</dbReference>
<feature type="binding site" evidence="7">
    <location>
        <begin position="9"/>
        <end position="11"/>
    </location>
    <ligand>
        <name>substrate</name>
    </ligand>
</feature>
<comment type="similarity">
    <text evidence="2 7 8">Belongs to the triosephosphate isomerase family.</text>
</comment>
<feature type="binding site" evidence="7">
    <location>
        <position position="172"/>
    </location>
    <ligand>
        <name>substrate</name>
    </ligand>
</feature>
<keyword evidence="10" id="KW-1185">Reference proteome</keyword>
<keyword evidence="4 7" id="KW-0963">Cytoplasm</keyword>
<dbReference type="EC" id="5.3.1.1" evidence="7 8"/>
<dbReference type="InterPro" id="IPR022896">
    <property type="entry name" value="TrioseP_Isoase_bac/euk"/>
</dbReference>